<evidence type="ECO:0000313" key="3">
    <source>
        <dbReference type="Proteomes" id="UP000654370"/>
    </source>
</evidence>
<dbReference type="EMBL" id="JAEPQZ010000001">
    <property type="protein sequence ID" value="KAG2186161.1"/>
    <property type="molecule type" value="Genomic_DNA"/>
</dbReference>
<protein>
    <submittedName>
        <fullName evidence="2">Uncharacterized protein</fullName>
    </submittedName>
</protein>
<dbReference type="OrthoDB" id="2137681at2759"/>
<feature type="compositionally biased region" description="Polar residues" evidence="1">
    <location>
        <begin position="29"/>
        <end position="39"/>
    </location>
</feature>
<feature type="region of interest" description="Disordered" evidence="1">
    <location>
        <begin position="13"/>
        <end position="164"/>
    </location>
</feature>
<comment type="caution">
    <text evidence="2">The sequence shown here is derived from an EMBL/GenBank/DDBJ whole genome shotgun (WGS) entry which is preliminary data.</text>
</comment>
<feature type="compositionally biased region" description="Low complexity" evidence="1">
    <location>
        <begin position="40"/>
        <end position="79"/>
    </location>
</feature>
<dbReference type="Proteomes" id="UP000654370">
    <property type="component" value="Unassembled WGS sequence"/>
</dbReference>
<reference evidence="2" key="1">
    <citation type="submission" date="2020-12" db="EMBL/GenBank/DDBJ databases">
        <title>Metabolic potential, ecology and presence of endohyphal bacteria is reflected in genomic diversity of Mucoromycotina.</title>
        <authorList>
            <person name="Muszewska A."/>
            <person name="Okrasinska A."/>
            <person name="Steczkiewicz K."/>
            <person name="Drgas O."/>
            <person name="Orlowska M."/>
            <person name="Perlinska-Lenart U."/>
            <person name="Aleksandrzak-Piekarczyk T."/>
            <person name="Szatraj K."/>
            <person name="Zielenkiewicz U."/>
            <person name="Pilsyk S."/>
            <person name="Malc E."/>
            <person name="Mieczkowski P."/>
            <person name="Kruszewska J.S."/>
            <person name="Biernat P."/>
            <person name="Pawlowska J."/>
        </authorList>
    </citation>
    <scope>NUCLEOTIDE SEQUENCE</scope>
    <source>
        <strain evidence="2">WA0000067209</strain>
    </source>
</reference>
<evidence type="ECO:0000313" key="2">
    <source>
        <dbReference type="EMBL" id="KAG2186161.1"/>
    </source>
</evidence>
<keyword evidence="3" id="KW-1185">Reference proteome</keyword>
<name>A0A8H7Q5G5_MORIS</name>
<feature type="compositionally biased region" description="Polar residues" evidence="1">
    <location>
        <begin position="128"/>
        <end position="164"/>
    </location>
</feature>
<gene>
    <name evidence="2" type="ORF">INT43_002599</name>
</gene>
<organism evidence="2 3">
    <name type="scientific">Mortierella isabellina</name>
    <name type="common">Filamentous fungus</name>
    <name type="synonym">Umbelopsis isabellina</name>
    <dbReference type="NCBI Taxonomy" id="91625"/>
    <lineage>
        <taxon>Eukaryota</taxon>
        <taxon>Fungi</taxon>
        <taxon>Fungi incertae sedis</taxon>
        <taxon>Mucoromycota</taxon>
        <taxon>Mucoromycotina</taxon>
        <taxon>Umbelopsidomycetes</taxon>
        <taxon>Umbelopsidales</taxon>
        <taxon>Umbelopsidaceae</taxon>
        <taxon>Umbelopsis</taxon>
    </lineage>
</organism>
<sequence length="779" mass="88531">MAALGLSWSMVDPRSMTDSRAIPTDNRKSSSLQIPNDDQSSSLPPASPIMAASPSLFNTTFSSWSFSSPPASPIALPSSQKTDDIPTYRSLSPVQLDSDSKTPPVELSGSRRTKRKSKAAQRRKSKSVVQQPQLTSDSQTSTSKPPDTAINPSGRKTPSRSNSLEVGEHINKLLSEEEVQEAVHVLNDAVKYVDIANISPQKANELAPTYSKILLNLCEPNVLKLVMSISKTNDIVDSVIWRLFSKVVASGYTLDKTVYLTLANLFAKYDHLDLAQQALYLLPRKLWDTAIYKMAITLHLLHEPKQIQEVESLLSDYGRPYVEVANPIAPARLPPIRIDTPLMKEVTDEDKKMMWIFYQTSLDDTDWARAKDTYEAHGAEIKEQQEKKQAAVSNQRRRSIFERAMEGTSKLLQQQQDMETSRESEMIQSDNAMIYTAVCNQQYEYGWQTFISMGDNVDRHTTRMIMRLCRCAFNAAPVTNVSTRFQWEQRAWSVYSRFMFSKHVDTRRQESHAFIRDILFICANSTEQGRNIKYKKAIKVYTLLERLDHMLGDEYVMMPIFCILLEACCAVPETIVYYSDQAILLWKKMRDAHMRWRDEPAATSQSFGWMLTLFCLQSGSIAKFYETTKYIEDVQISPSIIAPIQYFHDTYLKCKCSNEESCYFKAYLYKDTTVGPDAVVAEPHSQDIVINEMGFCQDNVQSTEPVDAPKYSDPIAHLRNAYKKNITISDLNAAHVAKFAALGPAADRENVYRTMHYSERKAKALVRHCFMASKSQLRV</sequence>
<proteinExistence type="predicted"/>
<evidence type="ECO:0000256" key="1">
    <source>
        <dbReference type="SAM" id="MobiDB-lite"/>
    </source>
</evidence>
<accession>A0A8H7Q5G5</accession>
<feature type="compositionally biased region" description="Basic residues" evidence="1">
    <location>
        <begin position="111"/>
        <end position="126"/>
    </location>
</feature>
<dbReference type="AlphaFoldDB" id="A0A8H7Q5G5"/>